<feature type="transmembrane region" description="Helical" evidence="8">
    <location>
        <begin position="125"/>
        <end position="150"/>
    </location>
</feature>
<feature type="transmembrane region" description="Helical" evidence="8">
    <location>
        <begin position="12"/>
        <end position="31"/>
    </location>
</feature>
<feature type="transmembrane region" description="Helical" evidence="8">
    <location>
        <begin position="188"/>
        <end position="211"/>
    </location>
</feature>
<dbReference type="PANTHER" id="PTHR32024">
    <property type="entry name" value="TRK SYSTEM POTASSIUM UPTAKE PROTEIN TRKG-RELATED"/>
    <property type="match status" value="1"/>
</dbReference>
<keyword evidence="6" id="KW-0406">Ion transport</keyword>
<keyword evidence="2" id="KW-0813">Transport</keyword>
<keyword evidence="3" id="KW-1003">Cell membrane</keyword>
<reference evidence="9" key="1">
    <citation type="submission" date="2021-01" db="EMBL/GenBank/DDBJ databases">
        <title>Whole genome shotgun sequence of Actinoplanes nipponensis NBRC 14063.</title>
        <authorList>
            <person name="Komaki H."/>
            <person name="Tamura T."/>
        </authorList>
    </citation>
    <scope>NUCLEOTIDE SEQUENCE</scope>
    <source>
        <strain evidence="9">NBRC 14063</strain>
    </source>
</reference>
<dbReference type="GO" id="GO:0030001">
    <property type="term" value="P:metal ion transport"/>
    <property type="evidence" value="ECO:0007669"/>
    <property type="project" value="UniProtKB-ARBA"/>
</dbReference>
<dbReference type="GO" id="GO:0005886">
    <property type="term" value="C:plasma membrane"/>
    <property type="evidence" value="ECO:0007669"/>
    <property type="project" value="UniProtKB-SubCell"/>
</dbReference>
<keyword evidence="4 8" id="KW-0812">Transmembrane</keyword>
<keyword evidence="5 8" id="KW-1133">Transmembrane helix</keyword>
<feature type="transmembrane region" description="Helical" evidence="8">
    <location>
        <begin position="43"/>
        <end position="62"/>
    </location>
</feature>
<protein>
    <submittedName>
        <fullName evidence="9">Potassium transporter Trk</fullName>
    </submittedName>
</protein>
<gene>
    <name evidence="9" type="ORF">Ani05nite_62610</name>
</gene>
<feature type="transmembrane region" description="Helical" evidence="8">
    <location>
        <begin position="231"/>
        <end position="248"/>
    </location>
</feature>
<evidence type="ECO:0000256" key="8">
    <source>
        <dbReference type="SAM" id="Phobius"/>
    </source>
</evidence>
<comment type="subcellular location">
    <subcellularLocation>
        <location evidence="1">Cell membrane</location>
        <topology evidence="1">Multi-pass membrane protein</topology>
    </subcellularLocation>
</comment>
<evidence type="ECO:0000313" key="10">
    <source>
        <dbReference type="Proteomes" id="UP000647172"/>
    </source>
</evidence>
<feature type="transmembrane region" description="Helical" evidence="8">
    <location>
        <begin position="407"/>
        <end position="429"/>
    </location>
</feature>
<evidence type="ECO:0000256" key="1">
    <source>
        <dbReference type="ARBA" id="ARBA00004651"/>
    </source>
</evidence>
<evidence type="ECO:0000313" key="9">
    <source>
        <dbReference type="EMBL" id="GIE52727.1"/>
    </source>
</evidence>
<dbReference type="EMBL" id="BOMQ01000074">
    <property type="protein sequence ID" value="GIE52727.1"/>
    <property type="molecule type" value="Genomic_DNA"/>
</dbReference>
<evidence type="ECO:0000256" key="4">
    <source>
        <dbReference type="ARBA" id="ARBA00022692"/>
    </source>
</evidence>
<feature type="transmembrane region" description="Helical" evidence="8">
    <location>
        <begin position="309"/>
        <end position="329"/>
    </location>
</feature>
<keyword evidence="7 8" id="KW-0472">Membrane</keyword>
<evidence type="ECO:0000256" key="3">
    <source>
        <dbReference type="ARBA" id="ARBA00022475"/>
    </source>
</evidence>
<name>A0A919JNU4_9ACTN</name>
<sequence length="446" mass="47448">MRGGSPWRYPARLVPIAFLGAIAVGTALMMLPAARAEPGHAPFVVALFTATSAVCVTGLSVVDTPTYWSGFGEVLLTVLSQIGGFGIMTLATLLGLLVSRRLGLRSRLLVQAESAGLLSGNIGGVLVRVAIVMFASEAVISVVLALRFWLAYDYPFGRAVWEAVFHAVQAFNNAGFALYPDSLVRFVGDWWICVPLSLGVLTGSVGFPVLFELAREWRTPGFWSTHTRLTVWGTVLLSGVGFLAFLVFEWSNPGTLGPLSTPSKVLAAFTQDVMTRSGGFNSIDLGRMNTETVAVTNGMMFIGGGSASTAGGIKITTFLLLAYVIWAEIRGEPDVVISKRRIADETQRQAVTVALLGVALVSAGTLALIALTEDVPFDRALFEVTSAFATVGLSTGITATLPPSAQVVLVILMFVGRVGTIAVGTAIALNTRRRNYRYPEERPLVG</sequence>
<accession>A0A919JNU4</accession>
<feature type="transmembrane region" description="Helical" evidence="8">
    <location>
        <begin position="74"/>
        <end position="98"/>
    </location>
</feature>
<dbReference type="GO" id="GO:0008324">
    <property type="term" value="F:monoatomic cation transmembrane transporter activity"/>
    <property type="evidence" value="ECO:0007669"/>
    <property type="project" value="InterPro"/>
</dbReference>
<dbReference type="InterPro" id="IPR003445">
    <property type="entry name" value="Cat_transpt"/>
</dbReference>
<keyword evidence="10" id="KW-1185">Reference proteome</keyword>
<dbReference type="PANTHER" id="PTHR32024:SF1">
    <property type="entry name" value="KTR SYSTEM POTASSIUM UPTAKE PROTEIN B"/>
    <property type="match status" value="1"/>
</dbReference>
<evidence type="ECO:0000256" key="2">
    <source>
        <dbReference type="ARBA" id="ARBA00022448"/>
    </source>
</evidence>
<dbReference type="Pfam" id="PF02386">
    <property type="entry name" value="TrkH"/>
    <property type="match status" value="1"/>
</dbReference>
<organism evidence="9 10">
    <name type="scientific">Actinoplanes nipponensis</name>
    <dbReference type="NCBI Taxonomy" id="135950"/>
    <lineage>
        <taxon>Bacteria</taxon>
        <taxon>Bacillati</taxon>
        <taxon>Actinomycetota</taxon>
        <taxon>Actinomycetes</taxon>
        <taxon>Micromonosporales</taxon>
        <taxon>Micromonosporaceae</taxon>
        <taxon>Actinoplanes</taxon>
    </lineage>
</organism>
<evidence type="ECO:0000256" key="5">
    <source>
        <dbReference type="ARBA" id="ARBA00022989"/>
    </source>
</evidence>
<evidence type="ECO:0000256" key="7">
    <source>
        <dbReference type="ARBA" id="ARBA00023136"/>
    </source>
</evidence>
<evidence type="ECO:0000256" key="6">
    <source>
        <dbReference type="ARBA" id="ARBA00023065"/>
    </source>
</evidence>
<comment type="caution">
    <text evidence="9">The sequence shown here is derived from an EMBL/GenBank/DDBJ whole genome shotgun (WGS) entry which is preliminary data.</text>
</comment>
<dbReference type="AlphaFoldDB" id="A0A919JNU4"/>
<feature type="transmembrane region" description="Helical" evidence="8">
    <location>
        <begin position="350"/>
        <end position="371"/>
    </location>
</feature>
<proteinExistence type="predicted"/>
<dbReference type="Proteomes" id="UP000647172">
    <property type="component" value="Unassembled WGS sequence"/>
</dbReference>